<dbReference type="SMART" id="SM00365">
    <property type="entry name" value="LRR_SD22"/>
    <property type="match status" value="3"/>
</dbReference>
<feature type="coiled-coil region" evidence="3">
    <location>
        <begin position="194"/>
        <end position="270"/>
    </location>
</feature>
<name>A0A7K5HV05_CROSL</name>
<evidence type="ECO:0000313" key="5">
    <source>
        <dbReference type="EMBL" id="NWS73118.1"/>
    </source>
</evidence>
<feature type="coiled-coil region" evidence="3">
    <location>
        <begin position="1366"/>
        <end position="1463"/>
    </location>
</feature>
<evidence type="ECO:0000256" key="1">
    <source>
        <dbReference type="ARBA" id="ARBA00022614"/>
    </source>
</evidence>
<keyword evidence="3" id="KW-0175">Coiled coil</keyword>
<comment type="caution">
    <text evidence="5">The sequence shown here is derived from an EMBL/GenBank/DDBJ whole genome shotgun (WGS) entry which is preliminary data.</text>
</comment>
<organism evidence="5 6">
    <name type="scientific">Crotophaga sulcirostris</name>
    <name type="common">Groove-billed ani</name>
    <dbReference type="NCBI Taxonomy" id="33598"/>
    <lineage>
        <taxon>Eukaryota</taxon>
        <taxon>Metazoa</taxon>
        <taxon>Chordata</taxon>
        <taxon>Craniata</taxon>
        <taxon>Vertebrata</taxon>
        <taxon>Euteleostomi</taxon>
        <taxon>Archelosauria</taxon>
        <taxon>Archosauria</taxon>
        <taxon>Dinosauria</taxon>
        <taxon>Saurischia</taxon>
        <taxon>Theropoda</taxon>
        <taxon>Coelurosauria</taxon>
        <taxon>Aves</taxon>
        <taxon>Neognathae</taxon>
        <taxon>Neoaves</taxon>
        <taxon>Otidimorphae</taxon>
        <taxon>Cuculiformes</taxon>
        <taxon>Crotophagidae</taxon>
        <taxon>Crotophaga</taxon>
    </lineage>
</organism>
<evidence type="ECO:0000313" key="6">
    <source>
        <dbReference type="Proteomes" id="UP000549499"/>
    </source>
</evidence>
<dbReference type="SUPFAM" id="SSF52075">
    <property type="entry name" value="Outer arm dynein light chain 1"/>
    <property type="match status" value="1"/>
</dbReference>
<proteinExistence type="predicted"/>
<dbReference type="Pfam" id="PF14580">
    <property type="entry name" value="LRR_9"/>
    <property type="match status" value="1"/>
</dbReference>
<dbReference type="Gene3D" id="1.20.120.330">
    <property type="entry name" value="Nucleotidyltransferases domain 2"/>
    <property type="match status" value="1"/>
</dbReference>
<dbReference type="InterPro" id="IPR050576">
    <property type="entry name" value="Cilia_flagella_integrity"/>
</dbReference>
<keyword evidence="6" id="KW-1185">Reference proteome</keyword>
<gene>
    <name evidence="5" type="primary">Cntrl</name>
    <name evidence="5" type="ORF">CROSUL_R02231</name>
</gene>
<evidence type="ECO:0000256" key="3">
    <source>
        <dbReference type="SAM" id="Coils"/>
    </source>
</evidence>
<feature type="coiled-coil region" evidence="3">
    <location>
        <begin position="960"/>
        <end position="1039"/>
    </location>
</feature>
<dbReference type="InterPro" id="IPR001611">
    <property type="entry name" value="Leu-rich_rpt"/>
</dbReference>
<feature type="non-terminal residue" evidence="5">
    <location>
        <position position="1"/>
    </location>
</feature>
<feature type="region of interest" description="Disordered" evidence="4">
    <location>
        <begin position="1150"/>
        <end position="1179"/>
    </location>
</feature>
<dbReference type="PROSITE" id="PS51450">
    <property type="entry name" value="LRR"/>
    <property type="match status" value="4"/>
</dbReference>
<protein>
    <submittedName>
        <fullName evidence="5">CNTRL protein</fullName>
    </submittedName>
</protein>
<dbReference type="SUPFAM" id="SSF57997">
    <property type="entry name" value="Tropomyosin"/>
    <property type="match status" value="1"/>
</dbReference>
<dbReference type="FunFam" id="3.80.10.10:FF:000314">
    <property type="entry name" value="centriolin isoform X4"/>
    <property type="match status" value="1"/>
</dbReference>
<feature type="coiled-coil region" evidence="3">
    <location>
        <begin position="355"/>
        <end position="469"/>
    </location>
</feature>
<feature type="coiled-coil region" evidence="3">
    <location>
        <begin position="1283"/>
        <end position="1328"/>
    </location>
</feature>
<dbReference type="SMART" id="SM00369">
    <property type="entry name" value="LRR_TYP"/>
    <property type="match status" value="3"/>
</dbReference>
<feature type="non-terminal residue" evidence="5">
    <location>
        <position position="2265"/>
    </location>
</feature>
<dbReference type="InterPro" id="IPR032675">
    <property type="entry name" value="LRR_dom_sf"/>
</dbReference>
<dbReference type="EMBL" id="VYZB01000346">
    <property type="protein sequence ID" value="NWS73118.1"/>
    <property type="molecule type" value="Genomic_DNA"/>
</dbReference>
<accession>A0A7K5HV05</accession>
<reference evidence="5 6" key="1">
    <citation type="submission" date="2019-09" db="EMBL/GenBank/DDBJ databases">
        <title>Bird 10,000 Genomes (B10K) Project - Family phase.</title>
        <authorList>
            <person name="Zhang G."/>
        </authorList>
    </citation>
    <scope>NUCLEOTIDE SEQUENCE [LARGE SCALE GENOMIC DNA]</scope>
    <source>
        <strain evidence="5">B10K-DU-003-44</strain>
        <tissue evidence="5">Muscle</tissue>
    </source>
</reference>
<dbReference type="OrthoDB" id="433501at2759"/>
<feature type="coiled-coil region" evidence="3">
    <location>
        <begin position="774"/>
        <end position="923"/>
    </location>
</feature>
<feature type="coiled-coil region" evidence="3">
    <location>
        <begin position="1580"/>
        <end position="1607"/>
    </location>
</feature>
<feature type="coiled-coil region" evidence="3">
    <location>
        <begin position="501"/>
        <end position="732"/>
    </location>
</feature>
<feature type="coiled-coil region" evidence="3">
    <location>
        <begin position="1506"/>
        <end position="1547"/>
    </location>
</feature>
<dbReference type="PANTHER" id="PTHR45973">
    <property type="entry name" value="PROTEIN PHOSPHATASE 1 REGULATORY SUBUNIT SDS22-RELATED"/>
    <property type="match status" value="1"/>
</dbReference>
<dbReference type="Gene3D" id="3.80.10.10">
    <property type="entry name" value="Ribonuclease Inhibitor"/>
    <property type="match status" value="2"/>
</dbReference>
<evidence type="ECO:0000256" key="4">
    <source>
        <dbReference type="SAM" id="MobiDB-lite"/>
    </source>
</evidence>
<dbReference type="Proteomes" id="UP000549499">
    <property type="component" value="Unassembled WGS sequence"/>
</dbReference>
<evidence type="ECO:0000256" key="2">
    <source>
        <dbReference type="ARBA" id="ARBA00022737"/>
    </source>
</evidence>
<keyword evidence="2" id="KW-0677">Repeat</keyword>
<feature type="coiled-coil region" evidence="3">
    <location>
        <begin position="1671"/>
        <end position="2042"/>
    </location>
</feature>
<keyword evidence="1" id="KW-0433">Leucine-rich repeat</keyword>
<dbReference type="PANTHER" id="PTHR45973:SF36">
    <property type="entry name" value="CENTRIOLIN"/>
    <property type="match status" value="1"/>
</dbReference>
<dbReference type="InterPro" id="IPR003591">
    <property type="entry name" value="Leu-rich_rpt_typical-subtyp"/>
</dbReference>
<sequence length="2265" mass="261396">DENGVSPGVRYITEPIIKGLSKQENLACITTLNLSSPKDGDKKFKYIENLEKCSKLEILNLSNNQIEKIEKLDKLMKLRELNLSCNKISKIEGIEHMQNLQKLNLARNEIEHIPVWAGKKLRSLRILNLKQNKISSLHDIAKLKPLQDLTSVLLADNPVVSLPHYRLYTIFHLRALEYLDGQPVTNHDRQKALERFNLEEIEKLERELENTVKEMENLKLNESKVLEQLRHQDEVNRSLKEKTLQQKQSYEDLQRDLDTKNELLKQKTMELTRACQKQYDLEQELTFYKIDTKFEPLNYFPSEDVELENVPGESPYIGKARYKRNMFIREGWIANKAQQMEMGKMQLDEDDFNWKPQLKSQLQALDKLLESKEKKINSAQERLEELQSAIGNAEQQVLKVTGELQQLEEALAQKKVLQATKEGLEQQLSEKIGTLHQLHKEASELGKQMEKLQREMGKKQKDLEDLQSSLVSVNPEDPRHAHVKAQKASREQQFDVMNKHYKQLESRLDEMLSRIAKETEEIRDLEQQLTDSQIATNEALKRDLESIILGLQEYLGSVKCQAKRANDECKELQKDKESLLQRLANLEEERSNLEIVAMDAENMRKEITMLKDALQEQREINESLRDAQRDISAYGAELEAQLRDRGAEANQQKQELERLKQVSQMELSALQAELEKERQALENALSKAQLAEEKEQQNYKLLSQFKQLQGDNNLLKQQLKDLQNQLNHAVENLIHPEEVLGRIDELKEKLLTGAGDIKYQNSADILGKSLGNLHKEFNGILADTEREKEKARARHRQLQEEMVSWQDKLEEAQEKYRQVRMKTTQARETISALSKKKNVKAENRQNKNKVHQLENEIQHLHEKIKSMEEIQSLADQQLQEADEEKEAILAQLEDLEKRKEIENARAQIQFVSLDKELKELKRAVVSSDKLAATELSIAKNELKALHGTVLRINQERAEEIEEAEEFCAEAARAAQDLARAEAEIELLQQLLKEKEKQLQREMEKAGEKTVESSSQKLEIDKLNEAMEQQKAEINRLRWLLDNIGTGNKDEIDNLQDEIAALKNALSYQNDYITSIADPLKRRGYWCYMPSPQASTPASHSTKDSGFFCVCSGASPAQRGCSQDRQCRKEGLPSQGGGCWVYSPVRSRLYRTSSGTGKRAKENSEGNQETGVPEDPPFVPPPGTVIYTVLPDGAPVPPGTVVYGPPPAAAIGGSVAPGSVIYGPPPVGAQVVCGPLPPNFTVPLVPVGVLHCNVPEHHDLEGEVLRLEDTVHYLKSQKYKKKWSEAAEQKCKKELQKLNQTIEELLQEREELEHQVAELRRAAQKHDKRRAFIEGYSDNFIAELQLERSLKHHEDIADEIECIEKTLLKRRAELREADRLLSEAEVELESTRGKTKDTIQKYNHAKQHLSHTETEAKELERRAQEMATKLVKADQQFRLLQADTRDLEQRKREKEGNLKEINKMVAAKDSEFQSLNLKIEMLTESLHKLQGDVQVVAGNEEHHLQILREAENLLQGKKTELERLKDQVTAQQQELLFLEQQLNERKEELHVIQDCISQKRGDLKEALRDGETEANEKLRQIREIKVLLEKLDVEREELDVQITEKRAQLSFIKKDIAEEEEILQGIRGQITRHKIELKHYLEMLELESHKLEGLKLQHDQKVNELEKTQVAILEEKLKLENIQRLLQSQQGEVDRQERLLEKDHQENEHLASQMRTLQNNIEALNKEKEKLEEDCQSLEKKLSQTRRDLTATEDSSRAALSSVEKMELEVKNLQQEVDLLNKQKESLNGDIAVAQKHLQEKKEELETLKGELNDSRQQLQLVEEDLKNNARHKEELLREQAALKEDILQCLRKRKDCQERQKKRENQLQQLQKEIEEKEAEVAKQEAILHHLKQNSEREGRKLEECTAKVKDQKMLLEKELMDQQKKLEQATAKVRLAEENLRKLEKEESRCATLEDTVRKSKHQLSEKELQLQQKDSEIQSLQKELEASKSELNHLCNQMTSERKKAQKQILSLKGAMKLQKVRLERKLHEQKHENNCVQSDIAAAEQVAHSKHGRAKCLKKDLSQIQQDYVDPQTPVKTQDDLEKRQRETENAATLLKLEVEDEIRMEFQSSRQSSLEPLGELEDSFEAEGSLQCGSDNLEEASLFAAADERLLSLDEKINFSRAFLMDEQWRGEALRERLQHYEDRLKVQLRQCLSKQVQVLIQGKQQTEGTLLSLQRQVDALDDLVSSTSSQSQFLSRSSSLHSLHNALHLTKPQVMLCCLW</sequence>